<keyword evidence="1" id="KW-1133">Transmembrane helix</keyword>
<dbReference type="HOGENOM" id="CLU_070294_2_0_11"/>
<protein>
    <submittedName>
        <fullName evidence="2">Uncharacterized protein</fullName>
    </submittedName>
</protein>
<feature type="transmembrane region" description="Helical" evidence="1">
    <location>
        <begin position="259"/>
        <end position="279"/>
    </location>
</feature>
<dbReference type="KEGG" id="cef:CE0219"/>
<dbReference type="STRING" id="196164.gene:10740615"/>
<dbReference type="OrthoDB" id="4382070at2"/>
<dbReference type="eggNOG" id="COG0697">
    <property type="taxonomic scope" value="Bacteria"/>
</dbReference>
<dbReference type="NCBIfam" id="NF038012">
    <property type="entry name" value="DMT_1"/>
    <property type="match status" value="1"/>
</dbReference>
<dbReference type="PANTHER" id="PTHR40761:SF1">
    <property type="entry name" value="CONSERVED INTEGRAL MEMBRANE ALANINE VALINE AND LEUCINE RICH PROTEIN-RELATED"/>
    <property type="match status" value="1"/>
</dbReference>
<feature type="transmembrane region" description="Helical" evidence="1">
    <location>
        <begin position="165"/>
        <end position="183"/>
    </location>
</feature>
<reference evidence="2 3" key="1">
    <citation type="journal article" date="2003" name="Genome Res.">
        <title>Comparative complete genome sequence analysis of the amino acid replacements responsible for the thermostability of Corynebacterium efficiens.</title>
        <authorList>
            <person name="Nishio Y."/>
            <person name="Nakamura Y."/>
            <person name="Kawarabayasi Y."/>
            <person name="Usuda Y."/>
            <person name="Kimura E."/>
            <person name="Sugimoto S."/>
            <person name="Matsui K."/>
            <person name="Yamagishi A."/>
            <person name="Kikuchi H."/>
            <person name="Ikeo K."/>
            <person name="Gojobori T."/>
        </authorList>
    </citation>
    <scope>NUCLEOTIDE SEQUENCE [LARGE SCALE GENOMIC DNA]</scope>
    <source>
        <strain evidence="3">DSM 44549 / YS-314 / AJ 12310 / JCM 11189 / NBRC 100395</strain>
    </source>
</reference>
<dbReference type="EMBL" id="BA000035">
    <property type="protein sequence ID" value="BAC17029.1"/>
    <property type="molecule type" value="Genomic_DNA"/>
</dbReference>
<evidence type="ECO:0000313" key="2">
    <source>
        <dbReference type="EMBL" id="BAC17029.1"/>
    </source>
</evidence>
<dbReference type="AlphaFoldDB" id="Q8FU02"/>
<keyword evidence="3" id="KW-1185">Reference proteome</keyword>
<feature type="transmembrane region" description="Helical" evidence="1">
    <location>
        <begin position="134"/>
        <end position="153"/>
    </location>
</feature>
<organism evidence="2 3">
    <name type="scientific">Corynebacterium efficiens (strain DSM 44549 / YS-314 / AJ 12310 / JCM 11189 / NBRC 100395)</name>
    <dbReference type="NCBI Taxonomy" id="196164"/>
    <lineage>
        <taxon>Bacteria</taxon>
        <taxon>Bacillati</taxon>
        <taxon>Actinomycetota</taxon>
        <taxon>Actinomycetes</taxon>
        <taxon>Mycobacteriales</taxon>
        <taxon>Corynebacteriaceae</taxon>
        <taxon>Corynebacterium</taxon>
    </lineage>
</organism>
<feature type="transmembrane region" description="Helical" evidence="1">
    <location>
        <begin position="109"/>
        <end position="127"/>
    </location>
</feature>
<feature type="transmembrane region" description="Helical" evidence="1">
    <location>
        <begin position="229"/>
        <end position="247"/>
    </location>
</feature>
<accession>C8NR82</accession>
<dbReference type="Proteomes" id="UP000001409">
    <property type="component" value="Chromosome"/>
</dbReference>
<name>Q8FU02_COREF</name>
<dbReference type="PANTHER" id="PTHR40761">
    <property type="entry name" value="CONSERVED INTEGRAL MEMBRANE ALANINE VALINE AND LEUCINE RICH PROTEIN-RELATED"/>
    <property type="match status" value="1"/>
</dbReference>
<accession>Q8FU02</accession>
<feature type="transmembrane region" description="Helical" evidence="1">
    <location>
        <begin position="40"/>
        <end position="63"/>
    </location>
</feature>
<keyword evidence="1" id="KW-0812">Transmembrane</keyword>
<keyword evidence="1" id="KW-0472">Membrane</keyword>
<evidence type="ECO:0000256" key="1">
    <source>
        <dbReference type="SAM" id="Phobius"/>
    </source>
</evidence>
<proteinExistence type="predicted"/>
<feature type="transmembrane region" description="Helical" evidence="1">
    <location>
        <begin position="83"/>
        <end position="103"/>
    </location>
</feature>
<feature type="transmembrane region" description="Helical" evidence="1">
    <location>
        <begin position="195"/>
        <end position="217"/>
    </location>
</feature>
<evidence type="ECO:0000313" key="3">
    <source>
        <dbReference type="Proteomes" id="UP000001409"/>
    </source>
</evidence>
<feature type="transmembrane region" description="Helical" evidence="1">
    <location>
        <begin position="291"/>
        <end position="309"/>
    </location>
</feature>
<sequence length="313" mass="33368">MLTGLLIDAHRPTLPDLLPGVPLARAPAASTNVDRVQSDLLAVLFALASALTIAWGTVVRHGIAVSAPAGSSPMLTAIQKPMWWAGMSTAIIAYGLQVVALSFGPLLLVQPFLVMSLMFTLPLSAAYSKRRMSWAEIMWSTLLTAAVVVVLVLGRPIGGEDQPPIQRWIPALLIGMVVLSGIYQLGARSDKRRRALLQGLVTGAIFGYVSVLSKAVADNFNLGGFSGLFTAWELYALILAATVGTWVQQNAFNAGALRTSLPAMKIGEPIVAFTLGYAVLLERFQAVDWEWIGMGAALAVMVLSTVVLSRKSL</sequence>